<dbReference type="EMBL" id="CP007264">
    <property type="protein sequence ID" value="AHL22364.1"/>
    <property type="molecule type" value="Genomic_DNA"/>
</dbReference>
<organism evidence="7 8">
    <name type="scientific">Thermococcus nautili</name>
    <dbReference type="NCBI Taxonomy" id="195522"/>
    <lineage>
        <taxon>Archaea</taxon>
        <taxon>Methanobacteriati</taxon>
        <taxon>Methanobacteriota</taxon>
        <taxon>Thermococci</taxon>
        <taxon>Thermococcales</taxon>
        <taxon>Thermococcaceae</taxon>
        <taxon>Thermococcus</taxon>
    </lineage>
</organism>
<dbReference type="Pfam" id="PF01988">
    <property type="entry name" value="VIT1"/>
    <property type="match status" value="1"/>
</dbReference>
<sequence length="365" mass="41022">MSSEAIELGKRFYLDEWADAELYERLAEWEKDEKIKAEFKRLAELERWHAEFWKSFLERRNEKPPRPRVNRLTVWSVKLLRKLLGPGSVASLLEMGENSAIEKYFRFLNEYAREMSDEERETLRRVILDEIEHEKFFREEEKAFHVENIRDLVLGMNDGLVEILGAVTGLSAVYPNNPQLVGISGLIVGVAGALSMAIGTFVSVRSQRQVKESIRSRTEVLFEVSPEKTAEELREKLIEGGMPEDMAKEIAEKLKGNPDAVKKLLLPEAEENEVRAALYTGLSYLLGVVFPVTPYFLASNSLTALVFSILFAGSALAIVATLISLLSGISVKKKVAEMVTTGLGAAFLSYLFGRAMEAIFHVSAL</sequence>
<keyword evidence="8" id="KW-1185">Reference proteome</keyword>
<dbReference type="OrthoDB" id="42847at2157"/>
<evidence type="ECO:0000313" key="7">
    <source>
        <dbReference type="EMBL" id="AHL22364.1"/>
    </source>
</evidence>
<dbReference type="KEGG" id="tnu:BD01_0742"/>
<dbReference type="GO" id="GO:0012505">
    <property type="term" value="C:endomembrane system"/>
    <property type="evidence" value="ECO:0007669"/>
    <property type="project" value="UniProtKB-SubCell"/>
</dbReference>
<evidence type="ECO:0000256" key="2">
    <source>
        <dbReference type="ARBA" id="ARBA00022692"/>
    </source>
</evidence>
<accession>W8PJU6</accession>
<comment type="subcellular location">
    <subcellularLocation>
        <location evidence="1">Endomembrane system</location>
        <topology evidence="1">Multi-pass membrane protein</topology>
    </subcellularLocation>
</comment>
<dbReference type="GO" id="GO:0030026">
    <property type="term" value="P:intracellular manganese ion homeostasis"/>
    <property type="evidence" value="ECO:0007669"/>
    <property type="project" value="InterPro"/>
</dbReference>
<dbReference type="GO" id="GO:0046872">
    <property type="term" value="F:metal ion binding"/>
    <property type="evidence" value="ECO:0007669"/>
    <property type="project" value="InterPro"/>
</dbReference>
<dbReference type="GO" id="GO:0016491">
    <property type="term" value="F:oxidoreductase activity"/>
    <property type="evidence" value="ECO:0007669"/>
    <property type="project" value="InterPro"/>
</dbReference>
<dbReference type="InterPro" id="IPR012347">
    <property type="entry name" value="Ferritin-like"/>
</dbReference>
<dbReference type="CDD" id="cd01044">
    <property type="entry name" value="Ferritin_CCC1_N"/>
    <property type="match status" value="1"/>
</dbReference>
<protein>
    <submittedName>
        <fullName evidence="7">Putative membrane protein</fullName>
    </submittedName>
</protein>
<proteinExistence type="predicted"/>
<dbReference type="RefSeq" id="WP_042690118.1">
    <property type="nucleotide sequence ID" value="NZ_CP007264.1"/>
</dbReference>
<dbReference type="AlphaFoldDB" id="W8PJU6"/>
<dbReference type="InterPro" id="IPR039376">
    <property type="entry name" value="Ferritin_CCC1_N"/>
</dbReference>
<evidence type="ECO:0000256" key="5">
    <source>
        <dbReference type="SAM" id="Phobius"/>
    </source>
</evidence>
<dbReference type="HOGENOM" id="CLU_065373_0_0_2"/>
<dbReference type="InterPro" id="IPR003251">
    <property type="entry name" value="Rr_diiron-bd_dom"/>
</dbReference>
<feature type="domain" description="Rubrerythrin diiron-binding" evidence="6">
    <location>
        <begin position="16"/>
        <end position="140"/>
    </location>
</feature>
<gene>
    <name evidence="7" type="ORF">BD01_0742</name>
</gene>
<name>W8PJU6_9EURY</name>
<evidence type="ECO:0000313" key="8">
    <source>
        <dbReference type="Proteomes" id="UP000019434"/>
    </source>
</evidence>
<dbReference type="SUPFAM" id="SSF47240">
    <property type="entry name" value="Ferritin-like"/>
    <property type="match status" value="1"/>
</dbReference>
<dbReference type="InterPro" id="IPR008217">
    <property type="entry name" value="Ccc1_fam"/>
</dbReference>
<keyword evidence="3 5" id="KW-1133">Transmembrane helix</keyword>
<dbReference type="GeneID" id="24958215"/>
<dbReference type="GO" id="GO:0005384">
    <property type="term" value="F:manganese ion transmembrane transporter activity"/>
    <property type="evidence" value="ECO:0007669"/>
    <property type="project" value="InterPro"/>
</dbReference>
<feature type="transmembrane region" description="Helical" evidence="5">
    <location>
        <begin position="180"/>
        <end position="204"/>
    </location>
</feature>
<dbReference type="Pfam" id="PF02915">
    <property type="entry name" value="Rubrerythrin"/>
    <property type="match status" value="1"/>
</dbReference>
<feature type="transmembrane region" description="Helical" evidence="5">
    <location>
        <begin position="304"/>
        <end position="326"/>
    </location>
</feature>
<evidence type="ECO:0000256" key="3">
    <source>
        <dbReference type="ARBA" id="ARBA00022989"/>
    </source>
</evidence>
<dbReference type="Gene3D" id="1.20.1260.10">
    <property type="match status" value="1"/>
</dbReference>
<reference evidence="7 8" key="1">
    <citation type="submission" date="2014-02" db="EMBL/GenBank/DDBJ databases">
        <title>Genome Sequence of an Hyperthermophilic Archaeon, Thermococcus nautili 30-1, producing viral vesicles.</title>
        <authorList>
            <person name="Oberto J."/>
            <person name="Gaudin M."/>
            <person name="Cossu M."/>
            <person name="Gorlas A."/>
            <person name="Slesarev A."/>
            <person name="Marguet E."/>
            <person name="Forterre P."/>
        </authorList>
    </citation>
    <scope>NUCLEOTIDE SEQUENCE [LARGE SCALE GENOMIC DNA]</scope>
    <source>
        <strain evidence="7 8">30-1</strain>
    </source>
</reference>
<keyword evidence="4 5" id="KW-0472">Membrane</keyword>
<dbReference type="PANTHER" id="PTHR31851">
    <property type="entry name" value="FE(2+)/MN(2+) TRANSPORTER PCL1"/>
    <property type="match status" value="1"/>
</dbReference>
<evidence type="ECO:0000259" key="6">
    <source>
        <dbReference type="Pfam" id="PF02915"/>
    </source>
</evidence>
<keyword evidence="2 5" id="KW-0812">Transmembrane</keyword>
<evidence type="ECO:0000256" key="4">
    <source>
        <dbReference type="ARBA" id="ARBA00023136"/>
    </source>
</evidence>
<dbReference type="CDD" id="cd02431">
    <property type="entry name" value="Ferritin_CCC1_C"/>
    <property type="match status" value="1"/>
</dbReference>
<dbReference type="Proteomes" id="UP000019434">
    <property type="component" value="Chromosome"/>
</dbReference>
<dbReference type="STRING" id="195522.BD01_0742"/>
<feature type="transmembrane region" description="Helical" evidence="5">
    <location>
        <begin position="276"/>
        <end position="298"/>
    </location>
</feature>
<dbReference type="InterPro" id="IPR009078">
    <property type="entry name" value="Ferritin-like_SF"/>
</dbReference>
<evidence type="ECO:0000256" key="1">
    <source>
        <dbReference type="ARBA" id="ARBA00004127"/>
    </source>
</evidence>
<dbReference type="eggNOG" id="arCOG01096">
    <property type="taxonomic scope" value="Archaea"/>
</dbReference>